<dbReference type="InterPro" id="IPR000073">
    <property type="entry name" value="AB_hydrolase_1"/>
</dbReference>
<proteinExistence type="predicted"/>
<accession>A0A1H0FT40</accession>
<dbReference type="InterPro" id="IPR050228">
    <property type="entry name" value="Carboxylesterase_BioH"/>
</dbReference>
<name>A0A1H0FT40_9ACTN</name>
<dbReference type="AlphaFoldDB" id="A0A1H0FT40"/>
<dbReference type="STRING" id="310781.SAMN05216259_106415"/>
<keyword evidence="2" id="KW-0378">Hydrolase</keyword>
<protein>
    <submittedName>
        <fullName evidence="2">Lysophospholipase, alpha-beta hydrolase superfamily</fullName>
    </submittedName>
</protein>
<reference evidence="2 3" key="1">
    <citation type="submission" date="2016-10" db="EMBL/GenBank/DDBJ databases">
        <authorList>
            <person name="de Groot N.N."/>
        </authorList>
    </citation>
    <scope>NUCLEOTIDE SEQUENCE [LARGE SCALE GENOMIC DNA]</scope>
    <source>
        <strain evidence="2 3">CGMCC 4.2022</strain>
    </source>
</reference>
<dbReference type="PANTHER" id="PTHR43194">
    <property type="entry name" value="HYDROLASE ALPHA/BETA FOLD FAMILY"/>
    <property type="match status" value="1"/>
</dbReference>
<dbReference type="EMBL" id="FNIE01000006">
    <property type="protein sequence ID" value="SDN97659.1"/>
    <property type="molecule type" value="Genomic_DNA"/>
</dbReference>
<dbReference type="SUPFAM" id="SSF53474">
    <property type="entry name" value="alpha/beta-Hydrolases"/>
    <property type="match status" value="1"/>
</dbReference>
<keyword evidence="3" id="KW-1185">Reference proteome</keyword>
<feature type="domain" description="AB hydrolase-1" evidence="1">
    <location>
        <begin position="12"/>
        <end position="259"/>
    </location>
</feature>
<evidence type="ECO:0000313" key="3">
    <source>
        <dbReference type="Proteomes" id="UP000199341"/>
    </source>
</evidence>
<evidence type="ECO:0000259" key="1">
    <source>
        <dbReference type="Pfam" id="PF12697"/>
    </source>
</evidence>
<organism evidence="2 3">
    <name type="scientific">Actinacidiphila guanduensis</name>
    <dbReference type="NCBI Taxonomy" id="310781"/>
    <lineage>
        <taxon>Bacteria</taxon>
        <taxon>Bacillati</taxon>
        <taxon>Actinomycetota</taxon>
        <taxon>Actinomycetes</taxon>
        <taxon>Kitasatosporales</taxon>
        <taxon>Streptomycetaceae</taxon>
        <taxon>Actinacidiphila</taxon>
    </lineage>
</organism>
<dbReference type="Gene3D" id="3.40.50.1820">
    <property type="entry name" value="alpha/beta hydrolase"/>
    <property type="match status" value="1"/>
</dbReference>
<dbReference type="Pfam" id="PF12697">
    <property type="entry name" value="Abhydrolase_6"/>
    <property type="match status" value="1"/>
</dbReference>
<gene>
    <name evidence="2" type="ORF">SAMN05216259_106415</name>
</gene>
<evidence type="ECO:0000313" key="2">
    <source>
        <dbReference type="EMBL" id="SDN97659.1"/>
    </source>
</evidence>
<dbReference type="PANTHER" id="PTHR43194:SF2">
    <property type="entry name" value="PEROXISOMAL MEMBRANE PROTEIN LPX1"/>
    <property type="match status" value="1"/>
</dbReference>
<dbReference type="GO" id="GO:0016787">
    <property type="term" value="F:hydrolase activity"/>
    <property type="evidence" value="ECO:0007669"/>
    <property type="project" value="UniProtKB-KW"/>
</dbReference>
<dbReference type="InterPro" id="IPR029058">
    <property type="entry name" value="AB_hydrolase_fold"/>
</dbReference>
<dbReference type="RefSeq" id="WP_093785163.1">
    <property type="nucleotide sequence ID" value="NZ_FNIE01000006.1"/>
</dbReference>
<dbReference type="Proteomes" id="UP000199341">
    <property type="component" value="Unassembled WGS sequence"/>
</dbReference>
<sequence>MNESPDNEAGTIVLIHGLWVNPRSWEGWRHHYETRGYRVLAPAWPGLDREVEDLRRDPAGIAGVGVREVADHYERIIRALDRPPVIMGHSFGGTIVQILLDRGLGSAGVAIDSAAVKGVLPLPLSTLRSTWPVLGNPANRNKAVPLTAEQFHYAVTNTLSASESAAQYERYAVPGSARVLFQGAFANFHPKAATRIDFRNGRRAPLLFIAGGADHIVPPKVNKANWRLYRKSPAVTDYREFAGRSHFTVGQKGWEEVADYALDWAEAHLLAHA</sequence>
<dbReference type="OrthoDB" id="3810256at2"/>